<accession>A0A4S8MCL8</accession>
<dbReference type="GO" id="GO:0016787">
    <property type="term" value="F:hydrolase activity"/>
    <property type="evidence" value="ECO:0007669"/>
    <property type="project" value="UniProtKB-KW"/>
</dbReference>
<dbReference type="InterPro" id="IPR051601">
    <property type="entry name" value="Serine_prot/Carboxylest_S33"/>
</dbReference>
<sequence>MSRLLKGKLFFLFAFLKVAFAQESADSFDWSTVPLNYSNPDDGTAALAVIKLNATVEASQYGGPIFFNPGGPGESAIDFALTSAGLMQAALGNQFDIIGFDPRGVRFSTPNISIFRTEEERAAWVAQETVDMNSTKEALPESWARYQAFGQLAQNRNDNNFLSFVSTDNVARDMLSMVKALGEEKLQYYGISYGTALGAVFSTMFPDRVGRVVLDGCLDMDGYFSNNMKFMTEDTDKAMQAFFDTCHSAGPEVCAFYDSSPSQIEANLEAIYDSLRKQPLPYVSGDSFGIVTYDLLRGLILLGLHTQDFFPIMAVMLAELSVGNVTTISQMLYLTYHAPLTHSMLIIVFIAKDRSINACI</sequence>
<dbReference type="EMBL" id="ML179107">
    <property type="protein sequence ID" value="THV00210.1"/>
    <property type="molecule type" value="Genomic_DNA"/>
</dbReference>
<feature type="domain" description="AB hydrolase-1" evidence="4">
    <location>
        <begin position="64"/>
        <end position="236"/>
    </location>
</feature>
<keyword evidence="6" id="KW-1185">Reference proteome</keyword>
<dbReference type="Proteomes" id="UP000297245">
    <property type="component" value="Unassembled WGS sequence"/>
</dbReference>
<organism evidence="5 6">
    <name type="scientific">Dendrothele bispora (strain CBS 962.96)</name>
    <dbReference type="NCBI Taxonomy" id="1314807"/>
    <lineage>
        <taxon>Eukaryota</taxon>
        <taxon>Fungi</taxon>
        <taxon>Dikarya</taxon>
        <taxon>Basidiomycota</taxon>
        <taxon>Agaricomycotina</taxon>
        <taxon>Agaricomycetes</taxon>
        <taxon>Agaricomycetidae</taxon>
        <taxon>Agaricales</taxon>
        <taxon>Agaricales incertae sedis</taxon>
        <taxon>Dendrothele</taxon>
    </lineage>
</organism>
<name>A0A4S8MCL8_DENBC</name>
<evidence type="ECO:0000313" key="5">
    <source>
        <dbReference type="EMBL" id="THV00210.1"/>
    </source>
</evidence>
<keyword evidence="2" id="KW-0378">Hydrolase</keyword>
<evidence type="ECO:0000256" key="3">
    <source>
        <dbReference type="SAM" id="SignalP"/>
    </source>
</evidence>
<evidence type="ECO:0000313" key="6">
    <source>
        <dbReference type="Proteomes" id="UP000297245"/>
    </source>
</evidence>
<protein>
    <recommendedName>
        <fullName evidence="4">AB hydrolase-1 domain-containing protein</fullName>
    </recommendedName>
</protein>
<dbReference type="SUPFAM" id="SSF53474">
    <property type="entry name" value="alpha/beta-Hydrolases"/>
    <property type="match status" value="1"/>
</dbReference>
<comment type="similarity">
    <text evidence="1">Belongs to the peptidase S33 family.</text>
</comment>
<dbReference type="Pfam" id="PF00561">
    <property type="entry name" value="Abhydrolase_1"/>
    <property type="match status" value="1"/>
</dbReference>
<evidence type="ECO:0000256" key="1">
    <source>
        <dbReference type="ARBA" id="ARBA00010088"/>
    </source>
</evidence>
<evidence type="ECO:0000256" key="2">
    <source>
        <dbReference type="ARBA" id="ARBA00022801"/>
    </source>
</evidence>
<dbReference type="InterPro" id="IPR000073">
    <property type="entry name" value="AB_hydrolase_1"/>
</dbReference>
<dbReference type="AlphaFoldDB" id="A0A4S8MCL8"/>
<gene>
    <name evidence="5" type="ORF">K435DRAFT_657531</name>
</gene>
<dbReference type="Gene3D" id="3.40.50.1820">
    <property type="entry name" value="alpha/beta hydrolase"/>
    <property type="match status" value="1"/>
</dbReference>
<dbReference type="PANTHER" id="PTHR43248">
    <property type="entry name" value="2-SUCCINYL-6-HYDROXY-2,4-CYCLOHEXADIENE-1-CARBOXYLATE SYNTHASE"/>
    <property type="match status" value="1"/>
</dbReference>
<dbReference type="OrthoDB" id="425534at2759"/>
<feature type="chain" id="PRO_5020782638" description="AB hydrolase-1 domain-containing protein" evidence="3">
    <location>
        <begin position="22"/>
        <end position="360"/>
    </location>
</feature>
<keyword evidence="3" id="KW-0732">Signal</keyword>
<dbReference type="InterPro" id="IPR029058">
    <property type="entry name" value="AB_hydrolase_fold"/>
</dbReference>
<dbReference type="PANTHER" id="PTHR43248:SF25">
    <property type="entry name" value="AB HYDROLASE-1 DOMAIN-CONTAINING PROTEIN-RELATED"/>
    <property type="match status" value="1"/>
</dbReference>
<reference evidence="5 6" key="1">
    <citation type="journal article" date="2019" name="Nat. Ecol. Evol.">
        <title>Megaphylogeny resolves global patterns of mushroom evolution.</title>
        <authorList>
            <person name="Varga T."/>
            <person name="Krizsan K."/>
            <person name="Foldi C."/>
            <person name="Dima B."/>
            <person name="Sanchez-Garcia M."/>
            <person name="Sanchez-Ramirez S."/>
            <person name="Szollosi G.J."/>
            <person name="Szarkandi J.G."/>
            <person name="Papp V."/>
            <person name="Albert L."/>
            <person name="Andreopoulos W."/>
            <person name="Angelini C."/>
            <person name="Antonin V."/>
            <person name="Barry K.W."/>
            <person name="Bougher N.L."/>
            <person name="Buchanan P."/>
            <person name="Buyck B."/>
            <person name="Bense V."/>
            <person name="Catcheside P."/>
            <person name="Chovatia M."/>
            <person name="Cooper J."/>
            <person name="Damon W."/>
            <person name="Desjardin D."/>
            <person name="Finy P."/>
            <person name="Geml J."/>
            <person name="Haridas S."/>
            <person name="Hughes K."/>
            <person name="Justo A."/>
            <person name="Karasinski D."/>
            <person name="Kautmanova I."/>
            <person name="Kiss B."/>
            <person name="Kocsube S."/>
            <person name="Kotiranta H."/>
            <person name="LaButti K.M."/>
            <person name="Lechner B.E."/>
            <person name="Liimatainen K."/>
            <person name="Lipzen A."/>
            <person name="Lukacs Z."/>
            <person name="Mihaltcheva S."/>
            <person name="Morgado L.N."/>
            <person name="Niskanen T."/>
            <person name="Noordeloos M.E."/>
            <person name="Ohm R.A."/>
            <person name="Ortiz-Santana B."/>
            <person name="Ovrebo C."/>
            <person name="Racz N."/>
            <person name="Riley R."/>
            <person name="Savchenko A."/>
            <person name="Shiryaev A."/>
            <person name="Soop K."/>
            <person name="Spirin V."/>
            <person name="Szebenyi C."/>
            <person name="Tomsovsky M."/>
            <person name="Tulloss R.E."/>
            <person name="Uehling J."/>
            <person name="Grigoriev I.V."/>
            <person name="Vagvolgyi C."/>
            <person name="Papp T."/>
            <person name="Martin F.M."/>
            <person name="Miettinen O."/>
            <person name="Hibbett D.S."/>
            <person name="Nagy L.G."/>
        </authorList>
    </citation>
    <scope>NUCLEOTIDE SEQUENCE [LARGE SCALE GENOMIC DNA]</scope>
    <source>
        <strain evidence="5 6">CBS 962.96</strain>
    </source>
</reference>
<evidence type="ECO:0000259" key="4">
    <source>
        <dbReference type="Pfam" id="PF00561"/>
    </source>
</evidence>
<feature type="signal peptide" evidence="3">
    <location>
        <begin position="1"/>
        <end position="21"/>
    </location>
</feature>
<proteinExistence type="inferred from homology"/>